<dbReference type="EMBL" id="ANIY01004111">
    <property type="protein sequence ID" value="ETP31434.1"/>
    <property type="molecule type" value="Genomic_DNA"/>
</dbReference>
<organism evidence="1 2">
    <name type="scientific">Phytophthora nicotianae P10297</name>
    <dbReference type="NCBI Taxonomy" id="1317064"/>
    <lineage>
        <taxon>Eukaryota</taxon>
        <taxon>Sar</taxon>
        <taxon>Stramenopiles</taxon>
        <taxon>Oomycota</taxon>
        <taxon>Peronosporomycetes</taxon>
        <taxon>Peronosporales</taxon>
        <taxon>Peronosporaceae</taxon>
        <taxon>Phytophthora</taxon>
    </lineage>
</organism>
<sequence>MSTGGGTSTGPQYGSTKLPKYDEKGGFDLYRAMLESFLTQRGCWGIVDGTDVLGANATAAETARRAEKNALARDALLRGVLIKDAAKICTMTYARQMWLAFELETTKRNYSNSLFVHDVEAMRRQLRNMNETISDNEMVKVVLQGVAHEYRGIVRMFDKEVRDGNAPQPRTF</sequence>
<accession>W2YB55</accession>
<dbReference type="AlphaFoldDB" id="W2YB55"/>
<dbReference type="Proteomes" id="UP000018948">
    <property type="component" value="Unassembled WGS sequence"/>
</dbReference>
<reference evidence="1 2" key="1">
    <citation type="submission" date="2013-11" db="EMBL/GenBank/DDBJ databases">
        <title>The Genome Sequence of Phytophthora parasitica P10297.</title>
        <authorList>
            <consortium name="The Broad Institute Genomics Platform"/>
            <person name="Russ C."/>
            <person name="Tyler B."/>
            <person name="Panabieres F."/>
            <person name="Shan W."/>
            <person name="Tripathy S."/>
            <person name="Grunwald N."/>
            <person name="Machado M."/>
            <person name="Johnson C.S."/>
            <person name="Walker B."/>
            <person name="Young S.K."/>
            <person name="Zeng Q."/>
            <person name="Gargeya S."/>
            <person name="Fitzgerald M."/>
            <person name="Haas B."/>
            <person name="Abouelleil A."/>
            <person name="Allen A.W."/>
            <person name="Alvarado L."/>
            <person name="Arachchi H.M."/>
            <person name="Berlin A.M."/>
            <person name="Chapman S.B."/>
            <person name="Gainer-Dewar J."/>
            <person name="Goldberg J."/>
            <person name="Griggs A."/>
            <person name="Gujja S."/>
            <person name="Hansen M."/>
            <person name="Howarth C."/>
            <person name="Imamovic A."/>
            <person name="Ireland A."/>
            <person name="Larimer J."/>
            <person name="McCowan C."/>
            <person name="Murphy C."/>
            <person name="Pearson M."/>
            <person name="Poon T.W."/>
            <person name="Priest M."/>
            <person name="Roberts A."/>
            <person name="Saif S."/>
            <person name="Shea T."/>
            <person name="Sisk P."/>
            <person name="Sykes S."/>
            <person name="Wortman J."/>
            <person name="Nusbaum C."/>
            <person name="Birren B."/>
        </authorList>
    </citation>
    <scope>NUCLEOTIDE SEQUENCE [LARGE SCALE GENOMIC DNA]</scope>
    <source>
        <strain evidence="1 2">P10297</strain>
    </source>
</reference>
<gene>
    <name evidence="1" type="ORF">F442_19700</name>
</gene>
<name>W2YB55_PHYNI</name>
<evidence type="ECO:0000313" key="1">
    <source>
        <dbReference type="EMBL" id="ETP31434.1"/>
    </source>
</evidence>
<proteinExistence type="predicted"/>
<comment type="caution">
    <text evidence="1">The sequence shown here is derived from an EMBL/GenBank/DDBJ whole genome shotgun (WGS) entry which is preliminary data.</text>
</comment>
<dbReference type="OrthoDB" id="111953at2759"/>
<evidence type="ECO:0000313" key="2">
    <source>
        <dbReference type="Proteomes" id="UP000018948"/>
    </source>
</evidence>
<protein>
    <submittedName>
        <fullName evidence="1">Uncharacterized protein</fullName>
    </submittedName>
</protein>